<name>A0ABP1A324_9BRYO</name>
<evidence type="ECO:0000256" key="5">
    <source>
        <dbReference type="RuleBase" id="RU000461"/>
    </source>
</evidence>
<keyword evidence="2 5" id="KW-0479">Metal-binding</keyword>
<dbReference type="CDD" id="cd20618">
    <property type="entry name" value="CYP71_clan"/>
    <property type="match status" value="1"/>
</dbReference>
<dbReference type="InterPro" id="IPR036396">
    <property type="entry name" value="Cyt_P450_sf"/>
</dbReference>
<comment type="similarity">
    <text evidence="1 5">Belongs to the cytochrome P450 family.</text>
</comment>
<dbReference type="Gene3D" id="1.10.630.10">
    <property type="entry name" value="Cytochrome P450"/>
    <property type="match status" value="1"/>
</dbReference>
<evidence type="ECO:0000256" key="1">
    <source>
        <dbReference type="ARBA" id="ARBA00010617"/>
    </source>
</evidence>
<evidence type="ECO:0000313" key="7">
    <source>
        <dbReference type="Proteomes" id="UP001497522"/>
    </source>
</evidence>
<dbReference type="InterPro" id="IPR001128">
    <property type="entry name" value="Cyt_P450"/>
</dbReference>
<keyword evidence="5" id="KW-0349">Heme</keyword>
<dbReference type="InterPro" id="IPR002401">
    <property type="entry name" value="Cyt_P450_E_grp-I"/>
</dbReference>
<dbReference type="Pfam" id="PF00067">
    <property type="entry name" value="p450"/>
    <property type="match status" value="1"/>
</dbReference>
<dbReference type="PRINTS" id="PR00385">
    <property type="entry name" value="P450"/>
</dbReference>
<evidence type="ECO:0000256" key="2">
    <source>
        <dbReference type="ARBA" id="ARBA00022723"/>
    </source>
</evidence>
<dbReference type="EMBL" id="OZ023702">
    <property type="protein sequence ID" value="CAK9857335.1"/>
    <property type="molecule type" value="Genomic_DNA"/>
</dbReference>
<gene>
    <name evidence="6" type="ORF">CSSPJE1EN2_LOCUS330</name>
</gene>
<accession>A0ABP1A324</accession>
<dbReference type="PANTHER" id="PTHR47944">
    <property type="entry name" value="CYTOCHROME P450 98A9"/>
    <property type="match status" value="1"/>
</dbReference>
<protein>
    <recommendedName>
        <fullName evidence="8">Cytochrome P450</fullName>
    </recommendedName>
</protein>
<dbReference type="SUPFAM" id="SSF48264">
    <property type="entry name" value="Cytochrome P450"/>
    <property type="match status" value="1"/>
</dbReference>
<dbReference type="Proteomes" id="UP001497522">
    <property type="component" value="Chromosome 1"/>
</dbReference>
<dbReference type="PANTHER" id="PTHR47944:SF16">
    <property type="entry name" value="CYTOCHROME P450 FAMILY 1 SUBFAMILY A POLYPEPTIDE 1"/>
    <property type="match status" value="1"/>
</dbReference>
<organism evidence="6 7">
    <name type="scientific">Sphagnum jensenii</name>
    <dbReference type="NCBI Taxonomy" id="128206"/>
    <lineage>
        <taxon>Eukaryota</taxon>
        <taxon>Viridiplantae</taxon>
        <taxon>Streptophyta</taxon>
        <taxon>Embryophyta</taxon>
        <taxon>Bryophyta</taxon>
        <taxon>Sphagnophytina</taxon>
        <taxon>Sphagnopsida</taxon>
        <taxon>Sphagnales</taxon>
        <taxon>Sphagnaceae</taxon>
        <taxon>Sphagnum</taxon>
    </lineage>
</organism>
<evidence type="ECO:0008006" key="8">
    <source>
        <dbReference type="Google" id="ProtNLM"/>
    </source>
</evidence>
<evidence type="ECO:0000256" key="3">
    <source>
        <dbReference type="ARBA" id="ARBA00023002"/>
    </source>
</evidence>
<dbReference type="PROSITE" id="PS00086">
    <property type="entry name" value="CYTOCHROME_P450"/>
    <property type="match status" value="1"/>
</dbReference>
<reference evidence="6 7" key="1">
    <citation type="submission" date="2024-03" db="EMBL/GenBank/DDBJ databases">
        <authorList>
            <consortium name="ELIXIR-Norway"/>
            <consortium name="Elixir Norway"/>
        </authorList>
    </citation>
    <scope>NUCLEOTIDE SEQUENCE [LARGE SCALE GENOMIC DNA]</scope>
</reference>
<keyword evidence="7" id="KW-1185">Reference proteome</keyword>
<evidence type="ECO:0000256" key="4">
    <source>
        <dbReference type="ARBA" id="ARBA00023004"/>
    </source>
</evidence>
<evidence type="ECO:0000313" key="6">
    <source>
        <dbReference type="EMBL" id="CAK9857335.1"/>
    </source>
</evidence>
<proteinExistence type="inferred from homology"/>
<keyword evidence="3 5" id="KW-0560">Oxidoreductase</keyword>
<keyword evidence="5" id="KW-0503">Monooxygenase</keyword>
<dbReference type="InterPro" id="IPR017972">
    <property type="entry name" value="Cyt_P450_CS"/>
</dbReference>
<keyword evidence="4 5" id="KW-0408">Iron</keyword>
<sequence length="542" mass="62005">MRTMPQVNSTCDDFAWKFSQMFAVVVHLVINHVLLRKSSRMRLPPGPRPWPVVGNLLQLRQGGKNLHKTFASLAQQYGPIVYLRLGSVHTVVVSSPTMAKEFLKTHDQEFQYRPKQGLVAEILMGNNGMAMSTGGPLWRHLRRICSTEFFATKHLQSFESMRSKEINSTINDICMESGEGKVVDLRFRLSSLSINILTHMMFKKRYFGVDKSRQNELHYFKEVTEQVSHWFGVLIISDYIPSLRWLVKLQGIHASLHALRDKKSQFIQKLIMEHKENTIEVDQVQDSRNENVANTPKDFVDVLLSAPREDGTGKLSEETIETVVLEMLTAGLESSALTIEWAMAELIRNPMIMKRAQTELETMVGMNRIVEESDLHKLTYLQAVIKEIFRLHPLGPLLVPHSSINKVCGIMERYDIPPHTTVIVNAWAIGRNPSTWEKPFEFNPDRFLQQQHPIVVEKVDMHENNFELLPFGSGRRACPGRALGTLVVQIVLARLLHSFHWVLPNQQEPNTLDMSEEFGLALSRAQPLHAKAYPKLPVHLYK</sequence>
<dbReference type="PRINTS" id="PR00463">
    <property type="entry name" value="EP450I"/>
</dbReference>